<sequence length="259" mass="27671">MLRGSILLAIASIGFSAVQASISSQCINIRLQNTWLIADCLTGSGTTRIQSSVYLQNRITNHESVLEWQVNGNFASSCTGCTIVSPATLSCSCRPTGGQAVPASINLEDHIAVYSGFLLSNLSGTPTPPVTASSISFPSDPSWQVFYGNTSCYSTNTDTCPNTGVGSETTCSQYPSVSTNDGVLNCFAFRWPVSVPVWETFADFKVVAPSGAYKFQLFDTLDCTGGVKGTIAPNELGTCKEFRKQMYAFSAVPLWNAQT</sequence>
<reference evidence="4" key="2">
    <citation type="submission" date="2013-04" db="EMBL/GenBank/DDBJ databases">
        <title>Genomic mechanisms accounting for the adaptation to parasitism in nematode-trapping fungi.</title>
        <authorList>
            <person name="Ahren D.G."/>
        </authorList>
    </citation>
    <scope>NUCLEOTIDE SEQUENCE [LARGE SCALE GENOMIC DNA]</scope>
    <source>
        <strain evidence="4">CBS 200.50</strain>
    </source>
</reference>
<keyword evidence="1" id="KW-0732">Signal</keyword>
<evidence type="ECO:0000259" key="2">
    <source>
        <dbReference type="SMART" id="SM01111"/>
    </source>
</evidence>
<keyword evidence="4" id="KW-1185">Reference proteome</keyword>
<dbReference type="SMART" id="SM01111">
    <property type="entry name" value="CVNH"/>
    <property type="match status" value="1"/>
</dbReference>
<protein>
    <recommendedName>
        <fullName evidence="2">Cyanovirin-N domain-containing protein</fullName>
    </recommendedName>
</protein>
<feature type="chain" id="PRO_5004561730" description="Cyanovirin-N domain-containing protein" evidence="1">
    <location>
        <begin position="21"/>
        <end position="259"/>
    </location>
</feature>
<organism evidence="3 4">
    <name type="scientific">Dactylellina haptotyla (strain CBS 200.50)</name>
    <name type="common">Nematode-trapping fungus</name>
    <name type="synonym">Monacrosporium haptotylum</name>
    <dbReference type="NCBI Taxonomy" id="1284197"/>
    <lineage>
        <taxon>Eukaryota</taxon>
        <taxon>Fungi</taxon>
        <taxon>Dikarya</taxon>
        <taxon>Ascomycota</taxon>
        <taxon>Pezizomycotina</taxon>
        <taxon>Orbiliomycetes</taxon>
        <taxon>Orbiliales</taxon>
        <taxon>Orbiliaceae</taxon>
        <taxon>Dactylellina</taxon>
    </lineage>
</organism>
<evidence type="ECO:0000256" key="1">
    <source>
        <dbReference type="SAM" id="SignalP"/>
    </source>
</evidence>
<dbReference type="EMBL" id="AQGS01000055">
    <property type="protein sequence ID" value="EPS44262.1"/>
    <property type="molecule type" value="Genomic_DNA"/>
</dbReference>
<dbReference type="Pfam" id="PF08881">
    <property type="entry name" value="CVNH"/>
    <property type="match status" value="1"/>
</dbReference>
<feature type="signal peptide" evidence="1">
    <location>
        <begin position="1"/>
        <end position="20"/>
    </location>
</feature>
<feature type="domain" description="Cyanovirin-N" evidence="2">
    <location>
        <begin position="21"/>
        <end position="120"/>
    </location>
</feature>
<accession>S8C983</accession>
<dbReference type="STRING" id="1284197.S8C983"/>
<evidence type="ECO:0000313" key="3">
    <source>
        <dbReference type="EMBL" id="EPS44262.1"/>
    </source>
</evidence>
<dbReference type="SUPFAM" id="SSF51322">
    <property type="entry name" value="Cyanovirin-N"/>
    <property type="match status" value="1"/>
</dbReference>
<dbReference type="eggNOG" id="ENOG502T1B0">
    <property type="taxonomic scope" value="Eukaryota"/>
</dbReference>
<gene>
    <name evidence="3" type="ORF">H072_1743</name>
</gene>
<comment type="caution">
    <text evidence="3">The sequence shown here is derived from an EMBL/GenBank/DDBJ whole genome shotgun (WGS) entry which is preliminary data.</text>
</comment>
<dbReference type="Proteomes" id="UP000015100">
    <property type="component" value="Unassembled WGS sequence"/>
</dbReference>
<dbReference type="OMA" id="CINIRLQ"/>
<dbReference type="InterPro" id="IPR036673">
    <property type="entry name" value="Cyanovirin-N_sf"/>
</dbReference>
<dbReference type="HOGENOM" id="CLU_1069484_0_0_1"/>
<reference evidence="3 4" key="1">
    <citation type="journal article" date="2013" name="PLoS Genet.">
        <title>Genomic mechanisms accounting for the adaptation to parasitism in nematode-trapping fungi.</title>
        <authorList>
            <person name="Meerupati T."/>
            <person name="Andersson K.M."/>
            <person name="Friman E."/>
            <person name="Kumar D."/>
            <person name="Tunlid A."/>
            <person name="Ahren D."/>
        </authorList>
    </citation>
    <scope>NUCLEOTIDE SEQUENCE [LARGE SCALE GENOMIC DNA]</scope>
    <source>
        <strain evidence="3 4">CBS 200.50</strain>
    </source>
</reference>
<evidence type="ECO:0000313" key="4">
    <source>
        <dbReference type="Proteomes" id="UP000015100"/>
    </source>
</evidence>
<name>S8C983_DACHA</name>
<proteinExistence type="predicted"/>
<dbReference type="InterPro" id="IPR011058">
    <property type="entry name" value="Cyanovirin-N"/>
</dbReference>
<dbReference type="AlphaFoldDB" id="S8C983"/>
<dbReference type="OrthoDB" id="4672515at2759"/>
<dbReference type="Gene3D" id="2.30.60.10">
    <property type="entry name" value="Cyanovirin-N"/>
    <property type="match status" value="1"/>
</dbReference>